<dbReference type="AlphaFoldDB" id="W3X696"/>
<dbReference type="Pfam" id="PF01494">
    <property type="entry name" value="FAD_binding_3"/>
    <property type="match status" value="1"/>
</dbReference>
<evidence type="ECO:0000256" key="1">
    <source>
        <dbReference type="ARBA" id="ARBA00001974"/>
    </source>
</evidence>
<dbReference type="SUPFAM" id="SSF51905">
    <property type="entry name" value="FAD/NAD(P)-binding domain"/>
    <property type="match status" value="1"/>
</dbReference>
<comment type="cofactor">
    <cofactor evidence="1">
        <name>FAD</name>
        <dbReference type="ChEBI" id="CHEBI:57692"/>
    </cofactor>
</comment>
<dbReference type="eggNOG" id="KOG3178">
    <property type="taxonomic scope" value="Eukaryota"/>
</dbReference>
<dbReference type="InterPro" id="IPR002938">
    <property type="entry name" value="FAD-bd"/>
</dbReference>
<evidence type="ECO:0000256" key="3">
    <source>
        <dbReference type="ARBA" id="ARBA00022630"/>
    </source>
</evidence>
<keyword evidence="6" id="KW-0503">Monooxygenase</keyword>
<dbReference type="Proteomes" id="UP000030651">
    <property type="component" value="Unassembled WGS sequence"/>
</dbReference>
<dbReference type="GO" id="GO:0004497">
    <property type="term" value="F:monooxygenase activity"/>
    <property type="evidence" value="ECO:0007669"/>
    <property type="project" value="UniProtKB-KW"/>
</dbReference>
<evidence type="ECO:0000256" key="5">
    <source>
        <dbReference type="ARBA" id="ARBA00023002"/>
    </source>
</evidence>
<feature type="domain" description="FAD-binding" evidence="7">
    <location>
        <begin position="314"/>
        <end position="349"/>
    </location>
</feature>
<dbReference type="Gene3D" id="3.50.50.60">
    <property type="entry name" value="FAD/NAD(P)-binding domain"/>
    <property type="match status" value="1"/>
</dbReference>
<organism evidence="8 9">
    <name type="scientific">Pestalotiopsis fici (strain W106-1 / CGMCC3.15140)</name>
    <dbReference type="NCBI Taxonomy" id="1229662"/>
    <lineage>
        <taxon>Eukaryota</taxon>
        <taxon>Fungi</taxon>
        <taxon>Dikarya</taxon>
        <taxon>Ascomycota</taxon>
        <taxon>Pezizomycotina</taxon>
        <taxon>Sordariomycetes</taxon>
        <taxon>Xylariomycetidae</taxon>
        <taxon>Amphisphaeriales</taxon>
        <taxon>Sporocadaceae</taxon>
        <taxon>Pestalotiopsis</taxon>
    </lineage>
</organism>
<proteinExistence type="predicted"/>
<accession>W3X696</accession>
<dbReference type="OMA" id="DLERWIM"/>
<gene>
    <name evidence="8" type="ORF">PFICI_08436</name>
</gene>
<name>W3X696_PESFW</name>
<dbReference type="InParanoid" id="W3X696"/>
<evidence type="ECO:0000259" key="7">
    <source>
        <dbReference type="Pfam" id="PF01494"/>
    </source>
</evidence>
<evidence type="ECO:0000313" key="9">
    <source>
        <dbReference type="Proteomes" id="UP000030651"/>
    </source>
</evidence>
<dbReference type="GO" id="GO:0071949">
    <property type="term" value="F:FAD binding"/>
    <property type="evidence" value="ECO:0007669"/>
    <property type="project" value="InterPro"/>
</dbReference>
<sequence>MNASSMQRPPIIIIGAGVAGLTLAQGLRLRSIPFRLFERHPKSHSSQGHRFRVSKEGQEALSTVLSSELKNIFASTAPGVPRIEPRYVDTRNLDFSRPKPVDPVSIPMDRTWFRMLFTLDIEDAIEYGKEFKSFTTIDQHIQVHIKDGSHVIGRLLVGADGIKSHVRRQLQPERKFLDLDRWVLWGRTPMTESLKEYLSQDLLSWCMYLDNDANVQAIVEPMYWPISLAHKSQLRLPEFQDYLYWVICTAKGQFSAELPKTTEEKQRYLMDATKAWHPTLKALFSSASHERSACVWVLSSIPDIEICSGIGTKSVVLIGDAAHPMSPMGGSGADTAIRTAADLAETIAEQGITPEKIVDFERRMAILAKEKIEHSFSGGKKFWKGTEWNEYREMNI</sequence>
<dbReference type="RefSeq" id="XP_007835208.1">
    <property type="nucleotide sequence ID" value="XM_007837017.1"/>
</dbReference>
<dbReference type="STRING" id="1229662.W3X696"/>
<dbReference type="EMBL" id="KI912113">
    <property type="protein sequence ID" value="ETS80907.1"/>
    <property type="molecule type" value="Genomic_DNA"/>
</dbReference>
<dbReference type="GeneID" id="19273449"/>
<reference evidence="9" key="1">
    <citation type="journal article" date="2015" name="BMC Genomics">
        <title>Genomic and transcriptomic analysis of the endophytic fungus Pestalotiopsis fici reveals its lifestyle and high potential for synthesis of natural products.</title>
        <authorList>
            <person name="Wang X."/>
            <person name="Zhang X."/>
            <person name="Liu L."/>
            <person name="Xiang M."/>
            <person name="Wang W."/>
            <person name="Sun X."/>
            <person name="Che Y."/>
            <person name="Guo L."/>
            <person name="Liu G."/>
            <person name="Guo L."/>
            <person name="Wang C."/>
            <person name="Yin W.B."/>
            <person name="Stadler M."/>
            <person name="Zhang X."/>
            <person name="Liu X."/>
        </authorList>
    </citation>
    <scope>NUCLEOTIDE SEQUENCE [LARGE SCALE GENOMIC DNA]</scope>
    <source>
        <strain evidence="9">W106-1 / CGMCC3.15140</strain>
    </source>
</reference>
<evidence type="ECO:0000313" key="8">
    <source>
        <dbReference type="EMBL" id="ETS80907.1"/>
    </source>
</evidence>
<dbReference type="PANTHER" id="PTHR47178">
    <property type="entry name" value="MONOOXYGENASE, FAD-BINDING"/>
    <property type="match status" value="1"/>
</dbReference>
<keyword evidence="5" id="KW-0560">Oxidoreductase</keyword>
<evidence type="ECO:0000256" key="2">
    <source>
        <dbReference type="ARBA" id="ARBA00005179"/>
    </source>
</evidence>
<keyword evidence="3" id="KW-0285">Flavoprotein</keyword>
<evidence type="ECO:0000256" key="6">
    <source>
        <dbReference type="ARBA" id="ARBA00023033"/>
    </source>
</evidence>
<dbReference type="OrthoDB" id="655030at2759"/>
<dbReference type="PANTHER" id="PTHR47178:SF5">
    <property type="entry name" value="FAD-BINDING DOMAIN-CONTAINING PROTEIN"/>
    <property type="match status" value="1"/>
</dbReference>
<dbReference type="InterPro" id="IPR036188">
    <property type="entry name" value="FAD/NAD-bd_sf"/>
</dbReference>
<comment type="pathway">
    <text evidence="2">Secondary metabolite biosynthesis.</text>
</comment>
<dbReference type="HOGENOM" id="CLU_009665_3_0_1"/>
<dbReference type="KEGG" id="pfy:PFICI_08436"/>
<keyword evidence="4" id="KW-0274">FAD</keyword>
<dbReference type="PRINTS" id="PR00420">
    <property type="entry name" value="RNGMNOXGNASE"/>
</dbReference>
<keyword evidence="9" id="KW-1185">Reference proteome</keyword>
<protein>
    <recommendedName>
        <fullName evidence="7">FAD-binding domain-containing protein</fullName>
    </recommendedName>
</protein>
<evidence type="ECO:0000256" key="4">
    <source>
        <dbReference type="ARBA" id="ARBA00022827"/>
    </source>
</evidence>